<reference evidence="1" key="1">
    <citation type="submission" date="2020-05" db="UniProtKB">
        <authorList>
            <consortium name="EnsemblMetazoa"/>
        </authorList>
    </citation>
    <scope>IDENTIFICATION</scope>
    <source>
        <strain evidence="1">TTRI</strain>
    </source>
</reference>
<organism evidence="1 2">
    <name type="scientific">Glossina austeni</name>
    <name type="common">Savannah tsetse fly</name>
    <dbReference type="NCBI Taxonomy" id="7395"/>
    <lineage>
        <taxon>Eukaryota</taxon>
        <taxon>Metazoa</taxon>
        <taxon>Ecdysozoa</taxon>
        <taxon>Arthropoda</taxon>
        <taxon>Hexapoda</taxon>
        <taxon>Insecta</taxon>
        <taxon>Pterygota</taxon>
        <taxon>Neoptera</taxon>
        <taxon>Endopterygota</taxon>
        <taxon>Diptera</taxon>
        <taxon>Brachycera</taxon>
        <taxon>Muscomorpha</taxon>
        <taxon>Hippoboscoidea</taxon>
        <taxon>Glossinidae</taxon>
        <taxon>Glossina</taxon>
    </lineage>
</organism>
<protein>
    <submittedName>
        <fullName evidence="1">Uncharacterized protein</fullName>
    </submittedName>
</protein>
<evidence type="ECO:0000313" key="1">
    <source>
        <dbReference type="EnsemblMetazoa" id="GAUT008345-PA"/>
    </source>
</evidence>
<sequence>MRLYAKNSNREHIVSIRFSAQHWIPIYIDWESKLTLLLRPNTLTSRCEHVIATLDDLDRGLAVELLPSLTCLLKRNCLFCISNFGPNHQPSPAGTKPKSCPPPRRTFSAIDDEFTKYLEKISALKSTFNLLQQSGCTSVI</sequence>
<keyword evidence="2" id="KW-1185">Reference proteome</keyword>
<dbReference type="AlphaFoldDB" id="A0A1A9ULH9"/>
<name>A0A1A9ULH9_GLOAU</name>
<dbReference type="Proteomes" id="UP000078200">
    <property type="component" value="Unassembled WGS sequence"/>
</dbReference>
<accession>A0A1A9ULH9</accession>
<proteinExistence type="predicted"/>
<dbReference type="EnsemblMetazoa" id="GAUT008345-RA">
    <property type="protein sequence ID" value="GAUT008345-PA"/>
    <property type="gene ID" value="GAUT008345"/>
</dbReference>
<evidence type="ECO:0000313" key="2">
    <source>
        <dbReference type="Proteomes" id="UP000078200"/>
    </source>
</evidence>
<dbReference type="VEuPathDB" id="VectorBase:GAUT008345"/>